<dbReference type="CDD" id="cd08054">
    <property type="entry name" value="gp6"/>
    <property type="match status" value="1"/>
</dbReference>
<dbReference type="RefSeq" id="WP_168924307.1">
    <property type="nucleotide sequence ID" value="NZ_JAAXLJ010000003.1"/>
</dbReference>
<dbReference type="EMBL" id="JAAXLJ010000003">
    <property type="protein sequence ID" value="NLR17681.1"/>
    <property type="molecule type" value="Genomic_DNA"/>
</dbReference>
<gene>
    <name evidence="1" type="ORF">HC026_01970</name>
</gene>
<evidence type="ECO:0000313" key="1">
    <source>
        <dbReference type="EMBL" id="NLR17681.1"/>
    </source>
</evidence>
<sequence length="108" mass="11529">MTVNLITLKTSLRIDDDDLDDDALLTGYLNAANTYILNATGLSAEQSKQADIADLFDTAVMALASGYYTARANRSLVQLYEVDLPVNSIIGQLRGVVASLEAGETDGD</sequence>
<organism evidence="1 2">
    <name type="scientific">Secundilactobacillus angelensis</name>
    <dbReference type="NCBI Taxonomy" id="2722706"/>
    <lineage>
        <taxon>Bacteria</taxon>
        <taxon>Bacillati</taxon>
        <taxon>Bacillota</taxon>
        <taxon>Bacilli</taxon>
        <taxon>Lactobacillales</taxon>
        <taxon>Lactobacillaceae</taxon>
        <taxon>Secundilactobacillus</taxon>
    </lineage>
</organism>
<dbReference type="NCBIfam" id="TIGR01560">
    <property type="entry name" value="put_DNA_pack"/>
    <property type="match status" value="1"/>
</dbReference>
<reference evidence="1 2" key="1">
    <citation type="submission" date="2020-04" db="EMBL/GenBank/DDBJ databases">
        <title>A novel species of genus Lactobacillus that was isolated from fermented food Zha-chili.</title>
        <authorList>
            <person name="Zhang Z."/>
        </authorList>
    </citation>
    <scope>NUCLEOTIDE SEQUENCE [LARGE SCALE GENOMIC DNA]</scope>
    <source>
        <strain evidence="2">HBUAS51383</strain>
    </source>
</reference>
<proteinExistence type="predicted"/>
<protein>
    <submittedName>
        <fullName evidence="1">Phage gp6-like head-tail connector protein</fullName>
    </submittedName>
</protein>
<keyword evidence="2" id="KW-1185">Reference proteome</keyword>
<accession>A0ABX1KUS1</accession>
<evidence type="ECO:0000313" key="2">
    <source>
        <dbReference type="Proteomes" id="UP000763447"/>
    </source>
</evidence>
<dbReference type="InterPro" id="IPR006450">
    <property type="entry name" value="Phage_HK97_gp6-like"/>
</dbReference>
<dbReference type="Pfam" id="PF05135">
    <property type="entry name" value="Phage_connect_1"/>
    <property type="match status" value="1"/>
</dbReference>
<dbReference type="Proteomes" id="UP000763447">
    <property type="component" value="Unassembled WGS sequence"/>
</dbReference>
<dbReference type="Gene3D" id="1.10.3230.30">
    <property type="entry name" value="Phage gp6-like head-tail connector protein"/>
    <property type="match status" value="1"/>
</dbReference>
<comment type="caution">
    <text evidence="1">The sequence shown here is derived from an EMBL/GenBank/DDBJ whole genome shotgun (WGS) entry which is preliminary data.</text>
</comment>
<dbReference type="InterPro" id="IPR021146">
    <property type="entry name" value="Phage_gp6-like_head-tail"/>
</dbReference>
<name>A0ABX1KUS1_9LACO</name>